<evidence type="ECO:0000313" key="2">
    <source>
        <dbReference type="Proteomes" id="UP000059680"/>
    </source>
</evidence>
<dbReference type="AlphaFoldDB" id="A0A0N7KR12"/>
<dbReference type="InParanoid" id="A0A0N7KR12"/>
<sequence length="88" mass="9877">MAWLTNCRCFEWNSILCPSLSASGSVLLLYVLTVFCNIDGRVVVSPLGVEEELTETWRVVEEDRHVRTCGPMGLPLRKPVVLARLSRS</sequence>
<name>A0A0N7KR12_ORYSJ</name>
<reference evidence="1 2" key="3">
    <citation type="journal article" date="2013" name="Rice">
        <title>Improvement of the Oryza sativa Nipponbare reference genome using next generation sequence and optical map data.</title>
        <authorList>
            <person name="Kawahara Y."/>
            <person name="de la Bastide M."/>
            <person name="Hamilton J.P."/>
            <person name="Kanamori H."/>
            <person name="McCombie W.R."/>
            <person name="Ouyang S."/>
            <person name="Schwartz D.C."/>
            <person name="Tanaka T."/>
            <person name="Wu J."/>
            <person name="Zhou S."/>
            <person name="Childs K.L."/>
            <person name="Davidson R.M."/>
            <person name="Lin H."/>
            <person name="Quesada-Ocampo L."/>
            <person name="Vaillancourt B."/>
            <person name="Sakai H."/>
            <person name="Lee S.S."/>
            <person name="Kim J."/>
            <person name="Numa H."/>
            <person name="Itoh T."/>
            <person name="Buell C.R."/>
            <person name="Matsumoto T."/>
        </authorList>
    </citation>
    <scope>NUCLEOTIDE SEQUENCE [LARGE SCALE GENOMIC DNA]</scope>
    <source>
        <strain evidence="2">cv. Nipponbare</strain>
    </source>
</reference>
<evidence type="ECO:0000313" key="1">
    <source>
        <dbReference type="EMBL" id="BAT08730.1"/>
    </source>
</evidence>
<accession>A0A0N7KR12</accession>
<dbReference type="EMBL" id="AP014965">
    <property type="protein sequence ID" value="BAT08730.1"/>
    <property type="molecule type" value="Genomic_DNA"/>
</dbReference>
<keyword evidence="2" id="KW-1185">Reference proteome</keyword>
<reference evidence="2" key="1">
    <citation type="journal article" date="2005" name="Nature">
        <title>The map-based sequence of the rice genome.</title>
        <authorList>
            <consortium name="International rice genome sequencing project (IRGSP)"/>
            <person name="Matsumoto T."/>
            <person name="Wu J."/>
            <person name="Kanamori H."/>
            <person name="Katayose Y."/>
            <person name="Fujisawa M."/>
            <person name="Namiki N."/>
            <person name="Mizuno H."/>
            <person name="Yamamoto K."/>
            <person name="Antonio B.A."/>
            <person name="Baba T."/>
            <person name="Sakata K."/>
            <person name="Nagamura Y."/>
            <person name="Aoki H."/>
            <person name="Arikawa K."/>
            <person name="Arita K."/>
            <person name="Bito T."/>
            <person name="Chiden Y."/>
            <person name="Fujitsuka N."/>
            <person name="Fukunaka R."/>
            <person name="Hamada M."/>
            <person name="Harada C."/>
            <person name="Hayashi A."/>
            <person name="Hijishita S."/>
            <person name="Honda M."/>
            <person name="Hosokawa S."/>
            <person name="Ichikawa Y."/>
            <person name="Idonuma A."/>
            <person name="Iijima M."/>
            <person name="Ikeda M."/>
            <person name="Ikeno M."/>
            <person name="Ito K."/>
            <person name="Ito S."/>
            <person name="Ito T."/>
            <person name="Ito Y."/>
            <person name="Ito Y."/>
            <person name="Iwabuchi A."/>
            <person name="Kamiya K."/>
            <person name="Karasawa W."/>
            <person name="Kurita K."/>
            <person name="Katagiri S."/>
            <person name="Kikuta A."/>
            <person name="Kobayashi H."/>
            <person name="Kobayashi N."/>
            <person name="Machita K."/>
            <person name="Maehara T."/>
            <person name="Masukawa M."/>
            <person name="Mizubayashi T."/>
            <person name="Mukai Y."/>
            <person name="Nagasaki H."/>
            <person name="Nagata Y."/>
            <person name="Naito S."/>
            <person name="Nakashima M."/>
            <person name="Nakama Y."/>
            <person name="Nakamichi Y."/>
            <person name="Nakamura M."/>
            <person name="Meguro A."/>
            <person name="Negishi M."/>
            <person name="Ohta I."/>
            <person name="Ohta T."/>
            <person name="Okamoto M."/>
            <person name="Ono N."/>
            <person name="Saji S."/>
            <person name="Sakaguchi M."/>
            <person name="Sakai K."/>
            <person name="Shibata M."/>
            <person name="Shimokawa T."/>
            <person name="Song J."/>
            <person name="Takazaki Y."/>
            <person name="Terasawa K."/>
            <person name="Tsugane M."/>
            <person name="Tsuji K."/>
            <person name="Ueda S."/>
            <person name="Waki K."/>
            <person name="Yamagata H."/>
            <person name="Yamamoto M."/>
            <person name="Yamamoto S."/>
            <person name="Yamane H."/>
            <person name="Yoshiki S."/>
            <person name="Yoshihara R."/>
            <person name="Yukawa K."/>
            <person name="Zhong H."/>
            <person name="Yano M."/>
            <person name="Yuan Q."/>
            <person name="Ouyang S."/>
            <person name="Liu J."/>
            <person name="Jones K.M."/>
            <person name="Gansberger K."/>
            <person name="Moffat K."/>
            <person name="Hill J."/>
            <person name="Bera J."/>
            <person name="Fadrosh D."/>
            <person name="Jin S."/>
            <person name="Johri S."/>
            <person name="Kim M."/>
            <person name="Overton L."/>
            <person name="Reardon M."/>
            <person name="Tsitrin T."/>
            <person name="Vuong H."/>
            <person name="Weaver B."/>
            <person name="Ciecko A."/>
            <person name="Tallon L."/>
            <person name="Jackson J."/>
            <person name="Pai G."/>
            <person name="Aken S.V."/>
            <person name="Utterback T."/>
            <person name="Reidmuller S."/>
            <person name="Feldblyum T."/>
            <person name="Hsiao J."/>
            <person name="Zismann V."/>
            <person name="Iobst S."/>
            <person name="de Vazeille A.R."/>
            <person name="Buell C.R."/>
            <person name="Ying K."/>
            <person name="Li Y."/>
            <person name="Lu T."/>
            <person name="Huang Y."/>
            <person name="Zhao Q."/>
            <person name="Feng Q."/>
            <person name="Zhang L."/>
            <person name="Zhu J."/>
            <person name="Weng Q."/>
            <person name="Mu J."/>
            <person name="Lu Y."/>
            <person name="Fan D."/>
            <person name="Liu Y."/>
            <person name="Guan J."/>
            <person name="Zhang Y."/>
            <person name="Yu S."/>
            <person name="Liu X."/>
            <person name="Zhang Y."/>
            <person name="Hong G."/>
            <person name="Han B."/>
            <person name="Choisne N."/>
            <person name="Demange N."/>
            <person name="Orjeda G."/>
            <person name="Samain S."/>
            <person name="Cattolico L."/>
            <person name="Pelletier E."/>
            <person name="Couloux A."/>
            <person name="Segurens B."/>
            <person name="Wincker P."/>
            <person name="D'Hont A."/>
            <person name="Scarpelli C."/>
            <person name="Weissenbach J."/>
            <person name="Salanoubat M."/>
            <person name="Quetier F."/>
            <person name="Yu Y."/>
            <person name="Kim H.R."/>
            <person name="Rambo T."/>
            <person name="Currie J."/>
            <person name="Collura K."/>
            <person name="Luo M."/>
            <person name="Yang T."/>
            <person name="Ammiraju J.S.S."/>
            <person name="Engler F."/>
            <person name="Soderlund C."/>
            <person name="Wing R.A."/>
            <person name="Palmer L.E."/>
            <person name="de la Bastide M."/>
            <person name="Spiegel L."/>
            <person name="Nascimento L."/>
            <person name="Zutavern T."/>
            <person name="O'Shaughnessy A."/>
            <person name="Dike S."/>
            <person name="Dedhia N."/>
            <person name="Preston R."/>
            <person name="Balija V."/>
            <person name="McCombie W.R."/>
            <person name="Chow T."/>
            <person name="Chen H."/>
            <person name="Chung M."/>
            <person name="Chen C."/>
            <person name="Shaw J."/>
            <person name="Wu H."/>
            <person name="Hsiao K."/>
            <person name="Chao Y."/>
            <person name="Chu M."/>
            <person name="Cheng C."/>
            <person name="Hour A."/>
            <person name="Lee P."/>
            <person name="Lin S."/>
            <person name="Lin Y."/>
            <person name="Liou J."/>
            <person name="Liu S."/>
            <person name="Hsing Y."/>
            <person name="Raghuvanshi S."/>
            <person name="Mohanty A."/>
            <person name="Bharti A.K."/>
            <person name="Gaur A."/>
            <person name="Gupta V."/>
            <person name="Kumar D."/>
            <person name="Ravi V."/>
            <person name="Vij S."/>
            <person name="Kapur A."/>
            <person name="Khurana P."/>
            <person name="Khurana P."/>
            <person name="Khurana J.P."/>
            <person name="Tyagi A.K."/>
            <person name="Gaikwad K."/>
            <person name="Singh A."/>
            <person name="Dalal V."/>
            <person name="Srivastava S."/>
            <person name="Dixit A."/>
            <person name="Pal A.K."/>
            <person name="Ghazi I.A."/>
            <person name="Yadav M."/>
            <person name="Pandit A."/>
            <person name="Bhargava A."/>
            <person name="Sureshbabu K."/>
            <person name="Batra K."/>
            <person name="Sharma T.R."/>
            <person name="Mohapatra T."/>
            <person name="Singh N.K."/>
            <person name="Messing J."/>
            <person name="Nelson A.B."/>
            <person name="Fuks G."/>
            <person name="Kavchok S."/>
            <person name="Keizer G."/>
            <person name="Linton E."/>
            <person name="Llaca V."/>
            <person name="Song R."/>
            <person name="Tanyolac B."/>
            <person name="Young S."/>
            <person name="Ho-Il K."/>
            <person name="Hahn J.H."/>
            <person name="Sangsakoo G."/>
            <person name="Vanavichit A."/>
            <person name="de Mattos Luiz.A.T."/>
            <person name="Zimmer P.D."/>
            <person name="Malone G."/>
            <person name="Dellagostin O."/>
            <person name="de Oliveira A.C."/>
            <person name="Bevan M."/>
            <person name="Bancroft I."/>
            <person name="Minx P."/>
            <person name="Cordum H."/>
            <person name="Wilson R."/>
            <person name="Cheng Z."/>
            <person name="Jin W."/>
            <person name="Jiang J."/>
            <person name="Leong S.A."/>
            <person name="Iwama H."/>
            <person name="Gojobori T."/>
            <person name="Itoh T."/>
            <person name="Niimura Y."/>
            <person name="Fujii Y."/>
            <person name="Habara T."/>
            <person name="Sakai H."/>
            <person name="Sato Y."/>
            <person name="Wilson G."/>
            <person name="Kumar K."/>
            <person name="McCouch S."/>
            <person name="Juretic N."/>
            <person name="Hoen D."/>
            <person name="Wright S."/>
            <person name="Bruskiewich R."/>
            <person name="Bureau T."/>
            <person name="Miyao A."/>
            <person name="Hirochika H."/>
            <person name="Nishikawa T."/>
            <person name="Kadowaki K."/>
            <person name="Sugiura M."/>
            <person name="Burr B."/>
            <person name="Sasaki T."/>
        </authorList>
    </citation>
    <scope>NUCLEOTIDE SEQUENCE [LARGE SCALE GENOMIC DNA]</scope>
    <source>
        <strain evidence="2">cv. Nipponbare</strain>
    </source>
</reference>
<dbReference type="Gramene" id="Os09t0491238-00">
    <property type="protein sequence ID" value="Os09t0491238-00"/>
    <property type="gene ID" value="Os09g0491238"/>
</dbReference>
<protein>
    <submittedName>
        <fullName evidence="1">Os09g0491238 protein</fullName>
    </submittedName>
</protein>
<proteinExistence type="predicted"/>
<organism evidence="1 2">
    <name type="scientific">Oryza sativa subsp. japonica</name>
    <name type="common">Rice</name>
    <dbReference type="NCBI Taxonomy" id="39947"/>
    <lineage>
        <taxon>Eukaryota</taxon>
        <taxon>Viridiplantae</taxon>
        <taxon>Streptophyta</taxon>
        <taxon>Embryophyta</taxon>
        <taxon>Tracheophyta</taxon>
        <taxon>Spermatophyta</taxon>
        <taxon>Magnoliopsida</taxon>
        <taxon>Liliopsida</taxon>
        <taxon>Poales</taxon>
        <taxon>Poaceae</taxon>
        <taxon>BOP clade</taxon>
        <taxon>Oryzoideae</taxon>
        <taxon>Oryzeae</taxon>
        <taxon>Oryzinae</taxon>
        <taxon>Oryza</taxon>
        <taxon>Oryza sativa</taxon>
    </lineage>
</organism>
<reference evidence="1 2" key="2">
    <citation type="journal article" date="2013" name="Plant Cell Physiol.">
        <title>Rice Annotation Project Database (RAP-DB): an integrative and interactive database for rice genomics.</title>
        <authorList>
            <person name="Sakai H."/>
            <person name="Lee S.S."/>
            <person name="Tanaka T."/>
            <person name="Numa H."/>
            <person name="Kim J."/>
            <person name="Kawahara Y."/>
            <person name="Wakimoto H."/>
            <person name="Yang C.C."/>
            <person name="Iwamoto M."/>
            <person name="Abe T."/>
            <person name="Yamada Y."/>
            <person name="Muto A."/>
            <person name="Inokuchi H."/>
            <person name="Ikemura T."/>
            <person name="Matsumoto T."/>
            <person name="Sasaki T."/>
            <person name="Itoh T."/>
        </authorList>
    </citation>
    <scope>NUCLEOTIDE SEQUENCE [LARGE SCALE GENOMIC DNA]</scope>
    <source>
        <strain evidence="2">cv. Nipponbare</strain>
    </source>
</reference>
<dbReference type="PaxDb" id="39947-A0A0N7KR12"/>
<dbReference type="Proteomes" id="UP000059680">
    <property type="component" value="Chromosome 9"/>
</dbReference>
<gene>
    <name evidence="1" type="ordered locus">Os09g0491238</name>
    <name evidence="1" type="ORF">OSNPB_090491238</name>
</gene>